<dbReference type="RefSeq" id="WP_144911391.1">
    <property type="nucleotide sequence ID" value="NZ_VLLI01000004.1"/>
</dbReference>
<gene>
    <name evidence="2" type="ORF">JN11_01585</name>
</gene>
<dbReference type="Proteomes" id="UP000317010">
    <property type="component" value="Unassembled WGS sequence"/>
</dbReference>
<evidence type="ECO:0000313" key="2">
    <source>
        <dbReference type="EMBL" id="TWJ01434.1"/>
    </source>
</evidence>
<keyword evidence="3" id="KW-1185">Reference proteome</keyword>
<feature type="transmembrane region" description="Helical" evidence="1">
    <location>
        <begin position="166"/>
        <end position="189"/>
    </location>
</feature>
<evidence type="ECO:0000313" key="3">
    <source>
        <dbReference type="Proteomes" id="UP000317010"/>
    </source>
</evidence>
<name>A0A562U6S1_9SPHI</name>
<organism evidence="2 3">
    <name type="scientific">Mucilaginibacter frigoritolerans</name>
    <dbReference type="NCBI Taxonomy" id="652788"/>
    <lineage>
        <taxon>Bacteria</taxon>
        <taxon>Pseudomonadati</taxon>
        <taxon>Bacteroidota</taxon>
        <taxon>Sphingobacteriia</taxon>
        <taxon>Sphingobacteriales</taxon>
        <taxon>Sphingobacteriaceae</taxon>
        <taxon>Mucilaginibacter</taxon>
    </lineage>
</organism>
<feature type="transmembrane region" description="Helical" evidence="1">
    <location>
        <begin position="108"/>
        <end position="133"/>
    </location>
</feature>
<protein>
    <submittedName>
        <fullName evidence="2">Putative membrane protein</fullName>
    </submittedName>
</protein>
<proteinExistence type="predicted"/>
<keyword evidence="1" id="KW-1133">Transmembrane helix</keyword>
<accession>A0A562U6S1</accession>
<dbReference type="EMBL" id="VLLI01000004">
    <property type="protein sequence ID" value="TWJ01434.1"/>
    <property type="molecule type" value="Genomic_DNA"/>
</dbReference>
<comment type="caution">
    <text evidence="2">The sequence shown here is derived from an EMBL/GenBank/DDBJ whole genome shotgun (WGS) entry which is preliminary data.</text>
</comment>
<dbReference type="OrthoDB" id="1358731at2"/>
<dbReference type="AlphaFoldDB" id="A0A562U6S1"/>
<reference evidence="2 3" key="1">
    <citation type="submission" date="2019-07" db="EMBL/GenBank/DDBJ databases">
        <title>Genomic Encyclopedia of Archaeal and Bacterial Type Strains, Phase II (KMG-II): from individual species to whole genera.</title>
        <authorList>
            <person name="Goeker M."/>
        </authorList>
    </citation>
    <scope>NUCLEOTIDE SEQUENCE [LARGE SCALE GENOMIC DNA]</scope>
    <source>
        <strain evidence="2 3">ATCC BAA-1854</strain>
    </source>
</reference>
<evidence type="ECO:0000256" key="1">
    <source>
        <dbReference type="SAM" id="Phobius"/>
    </source>
</evidence>
<keyword evidence="1" id="KW-0472">Membrane</keyword>
<sequence length="192" mass="21787">MKKLNFTTPTAQKIYDDYFNRVTRCTRTLPLNDQLEIMMEVNSHIYEATQNTTPQTEVEVLVNALQNFGAPEEVLQPLVADKKVKQATRTFNPRHIIQALYLNISNGIGFVLVAILYLSITAFGILIIAKLIYPNHTGLFIGNGHLFAFGFISDLPNNAAELLGNWFIPVVAILIVIFYFLNTLLFRLLKRK</sequence>
<keyword evidence="1" id="KW-0812">Transmembrane</keyword>